<name>A2C2U2_PROM1</name>
<dbReference type="AlphaFoldDB" id="A2C2U2"/>
<organism evidence="1 2">
    <name type="scientific">Prochlorococcus marinus (strain NATL1A)</name>
    <dbReference type="NCBI Taxonomy" id="167555"/>
    <lineage>
        <taxon>Bacteria</taxon>
        <taxon>Bacillati</taxon>
        <taxon>Cyanobacteriota</taxon>
        <taxon>Cyanophyceae</taxon>
        <taxon>Synechococcales</taxon>
        <taxon>Prochlorococcaceae</taxon>
        <taxon>Prochlorococcus</taxon>
    </lineage>
</organism>
<dbReference type="HOGENOM" id="CLU_3383280_0_0_3"/>
<proteinExistence type="predicted"/>
<protein>
    <submittedName>
        <fullName evidence="1">Uncharacterized protein</fullName>
    </submittedName>
</protein>
<gene>
    <name evidence="1" type="ordered locus">NATL1_12441</name>
</gene>
<reference evidence="2" key="1">
    <citation type="journal article" date="2007" name="PLoS Genet.">
        <title>Patterns and implications of gene gain and loss in the evolution of Prochlorococcus.</title>
        <authorList>
            <person name="Kettler G.C."/>
            <person name="Martiny A.C."/>
            <person name="Huang K."/>
            <person name="Zucker J."/>
            <person name="Coleman M.L."/>
            <person name="Rodrigue S."/>
            <person name="Chen F."/>
            <person name="Lapidus A."/>
            <person name="Ferriera S."/>
            <person name="Johnson J."/>
            <person name="Steglich C."/>
            <person name="Church G.M."/>
            <person name="Richardson P."/>
            <person name="Chisholm S.W."/>
        </authorList>
    </citation>
    <scope>NUCLEOTIDE SEQUENCE [LARGE SCALE GENOMIC DNA]</scope>
    <source>
        <strain evidence="2">NATL1A</strain>
    </source>
</reference>
<evidence type="ECO:0000313" key="2">
    <source>
        <dbReference type="Proteomes" id="UP000002592"/>
    </source>
</evidence>
<accession>A2C2U2</accession>
<evidence type="ECO:0000313" key="1">
    <source>
        <dbReference type="EMBL" id="ABM75802.1"/>
    </source>
</evidence>
<dbReference type="EMBL" id="CP000553">
    <property type="protein sequence ID" value="ABM75802.1"/>
    <property type="molecule type" value="Genomic_DNA"/>
</dbReference>
<dbReference type="Proteomes" id="UP000002592">
    <property type="component" value="Chromosome"/>
</dbReference>
<dbReference type="KEGG" id="pme:NATL1_12441"/>
<sequence>MKLQQLKKFLKERKKLLKKEYLKKFVEKKTNKL</sequence>